<reference evidence="3" key="1">
    <citation type="submission" date="2015-07" db="EMBL/GenBank/DDBJ databases">
        <title>Fjat-10036 dsm4.</title>
        <authorList>
            <person name="Liu B."/>
            <person name="Wang J."/>
            <person name="Zhu Y."/>
            <person name="Liu G."/>
            <person name="Chen Q."/>
            <person name="Chen Z."/>
            <person name="Lan J."/>
            <person name="Che J."/>
            <person name="Ge C."/>
            <person name="Shi H."/>
            <person name="Pan Z."/>
            <person name="Liu X."/>
        </authorList>
    </citation>
    <scope>NUCLEOTIDE SEQUENCE [LARGE SCALE GENOMIC DNA]</scope>
    <source>
        <strain evidence="3">DSM 4</strain>
    </source>
</reference>
<feature type="transmembrane region" description="Helical" evidence="1">
    <location>
        <begin position="180"/>
        <end position="203"/>
    </location>
</feature>
<feature type="transmembrane region" description="Helical" evidence="1">
    <location>
        <begin position="103"/>
        <end position="122"/>
    </location>
</feature>
<protein>
    <submittedName>
        <fullName evidence="2">Copper ABC transporter permease</fullName>
    </submittedName>
</protein>
<sequence>MKPVLMYPMTKHELRLLLRSRWLFNFIVLFFFLSGLLYVYGLQSVKSDPAEVSYGLEKVNANIETMGVNPEYYGLKEIKQEEEGKAEFSQSAYNRSIAMLMNLSLWMIPIICMILGGTSIIADKENGRLSLYRTYQASSFYYLISKFLSLVLCLFFVIGVSYGLFGLILSLAGSSFEAHIYQVFLLVNILLILVFSAVSLLIGTISRTRMQGLSLAMFFWIIIVFVYEFIIFSVIDWIPFSYKQISLFLFILLNPVESVRVWSISKLNSEYVFGPEYLIIENWGTNGALTLALVFSITIIILITFTSSSQFLKKRGI</sequence>
<dbReference type="Proteomes" id="UP000037109">
    <property type="component" value="Unassembled WGS sequence"/>
</dbReference>
<name>A0A0M0GF00_SPOGL</name>
<dbReference type="AlphaFoldDB" id="A0A0M0GF00"/>
<keyword evidence="1" id="KW-0812">Transmembrane</keyword>
<dbReference type="Pfam" id="PF12679">
    <property type="entry name" value="ABC2_membrane_2"/>
    <property type="match status" value="1"/>
</dbReference>
<feature type="transmembrane region" description="Helical" evidence="1">
    <location>
        <begin position="215"/>
        <end position="240"/>
    </location>
</feature>
<comment type="caution">
    <text evidence="2">The sequence shown here is derived from an EMBL/GenBank/DDBJ whole genome shotgun (WGS) entry which is preliminary data.</text>
</comment>
<dbReference type="RefSeq" id="WP_053435739.1">
    <property type="nucleotide sequence ID" value="NZ_LGUF01000007.1"/>
</dbReference>
<keyword evidence="1" id="KW-0472">Membrane</keyword>
<feature type="transmembrane region" description="Helical" evidence="1">
    <location>
        <begin position="21"/>
        <end position="40"/>
    </location>
</feature>
<dbReference type="PATRIC" id="fig|1459.3.peg.3761"/>
<dbReference type="STRING" id="1459.AF332_17165"/>
<evidence type="ECO:0000256" key="1">
    <source>
        <dbReference type="SAM" id="Phobius"/>
    </source>
</evidence>
<dbReference type="GO" id="GO:0140359">
    <property type="term" value="F:ABC-type transporter activity"/>
    <property type="evidence" value="ECO:0007669"/>
    <property type="project" value="InterPro"/>
</dbReference>
<dbReference type="OrthoDB" id="2680264at2"/>
<dbReference type="GO" id="GO:0005886">
    <property type="term" value="C:plasma membrane"/>
    <property type="evidence" value="ECO:0007669"/>
    <property type="project" value="UniProtKB-SubCell"/>
</dbReference>
<keyword evidence="1" id="KW-1133">Transmembrane helix</keyword>
<proteinExistence type="predicted"/>
<gene>
    <name evidence="2" type="ORF">AF332_17165</name>
</gene>
<evidence type="ECO:0000313" key="2">
    <source>
        <dbReference type="EMBL" id="KON88363.1"/>
    </source>
</evidence>
<feature type="transmembrane region" description="Helical" evidence="1">
    <location>
        <begin position="283"/>
        <end position="305"/>
    </location>
</feature>
<organism evidence="2 3">
    <name type="scientific">Sporosarcina globispora</name>
    <name type="common">Bacillus globisporus</name>
    <dbReference type="NCBI Taxonomy" id="1459"/>
    <lineage>
        <taxon>Bacteria</taxon>
        <taxon>Bacillati</taxon>
        <taxon>Bacillota</taxon>
        <taxon>Bacilli</taxon>
        <taxon>Bacillales</taxon>
        <taxon>Caryophanaceae</taxon>
        <taxon>Sporosarcina</taxon>
    </lineage>
</organism>
<accession>A0A0M0GF00</accession>
<feature type="transmembrane region" description="Helical" evidence="1">
    <location>
        <begin position="143"/>
        <end position="168"/>
    </location>
</feature>
<evidence type="ECO:0000313" key="3">
    <source>
        <dbReference type="Proteomes" id="UP000037109"/>
    </source>
</evidence>
<dbReference type="EMBL" id="LGUF01000007">
    <property type="protein sequence ID" value="KON88363.1"/>
    <property type="molecule type" value="Genomic_DNA"/>
</dbReference>
<keyword evidence="3" id="KW-1185">Reference proteome</keyword>